<feature type="transmembrane region" description="Helical" evidence="1">
    <location>
        <begin position="6"/>
        <end position="24"/>
    </location>
</feature>
<sequence>MNTNAVILAVVAILAIAVLEIIAISQGING</sequence>
<proteinExistence type="predicted"/>
<keyword evidence="1" id="KW-1133">Transmembrane helix</keyword>
<accession>X1C196</accession>
<dbReference type="AlphaFoldDB" id="X1C196"/>
<reference evidence="2" key="1">
    <citation type="journal article" date="2014" name="Front. Microbiol.">
        <title>High frequency of phylogenetically diverse reductive dehalogenase-homologous genes in deep subseafloor sedimentary metagenomes.</title>
        <authorList>
            <person name="Kawai M."/>
            <person name="Futagami T."/>
            <person name="Toyoda A."/>
            <person name="Takaki Y."/>
            <person name="Nishi S."/>
            <person name="Hori S."/>
            <person name="Arai W."/>
            <person name="Tsubouchi T."/>
            <person name="Morono Y."/>
            <person name="Uchiyama I."/>
            <person name="Ito T."/>
            <person name="Fujiyama A."/>
            <person name="Inagaki F."/>
            <person name="Takami H."/>
        </authorList>
    </citation>
    <scope>NUCLEOTIDE SEQUENCE</scope>
    <source>
        <strain evidence="2">Expedition CK06-06</strain>
    </source>
</reference>
<keyword evidence="1" id="KW-0812">Transmembrane</keyword>
<keyword evidence="1" id="KW-0472">Membrane</keyword>
<protein>
    <submittedName>
        <fullName evidence="2">Uncharacterized protein</fullName>
    </submittedName>
</protein>
<evidence type="ECO:0000256" key="1">
    <source>
        <dbReference type="SAM" id="Phobius"/>
    </source>
</evidence>
<dbReference type="EMBL" id="BART01024208">
    <property type="protein sequence ID" value="GAH01876.1"/>
    <property type="molecule type" value="Genomic_DNA"/>
</dbReference>
<organism evidence="2">
    <name type="scientific">marine sediment metagenome</name>
    <dbReference type="NCBI Taxonomy" id="412755"/>
    <lineage>
        <taxon>unclassified sequences</taxon>
        <taxon>metagenomes</taxon>
        <taxon>ecological metagenomes</taxon>
    </lineage>
</organism>
<gene>
    <name evidence="2" type="ORF">S01H4_43809</name>
</gene>
<feature type="non-terminal residue" evidence="2">
    <location>
        <position position="30"/>
    </location>
</feature>
<name>X1C196_9ZZZZ</name>
<comment type="caution">
    <text evidence="2">The sequence shown here is derived from an EMBL/GenBank/DDBJ whole genome shotgun (WGS) entry which is preliminary data.</text>
</comment>
<evidence type="ECO:0000313" key="2">
    <source>
        <dbReference type="EMBL" id="GAH01876.1"/>
    </source>
</evidence>